<evidence type="ECO:0000256" key="2">
    <source>
        <dbReference type="SAM" id="Phobius"/>
    </source>
</evidence>
<feature type="transmembrane region" description="Helical" evidence="2">
    <location>
        <begin position="62"/>
        <end position="80"/>
    </location>
</feature>
<feature type="transmembrane region" description="Helical" evidence="2">
    <location>
        <begin position="150"/>
        <end position="172"/>
    </location>
</feature>
<dbReference type="RefSeq" id="WP_170197754.1">
    <property type="nucleotide sequence ID" value="NZ_JABBNB010000058.1"/>
</dbReference>
<evidence type="ECO:0000256" key="1">
    <source>
        <dbReference type="SAM" id="MobiDB-lite"/>
    </source>
</evidence>
<keyword evidence="2" id="KW-1133">Transmembrane helix</keyword>
<dbReference type="EMBL" id="JABBNB010000058">
    <property type="protein sequence ID" value="NMO05249.1"/>
    <property type="molecule type" value="Genomic_DNA"/>
</dbReference>
<protein>
    <submittedName>
        <fullName evidence="3">Uncharacterized protein</fullName>
    </submittedName>
</protein>
<sequence>MGSPLSPDPDQPDRIPTQAELDAEDMAEIARTSKDRDLSSLYPRRPDEPGPAPVALAVHARIAWYGAAAMGLITVVYGFINLGLISDLLRQRLVEGIAQDPKNASPADQVNSLSSFFPPFMLVMIVVFLALEYPMLVGAANHHSRHVRNFFVATIVVNVLCVPIGIDLLLRYPEVSSVMVVVAWVQAGLLVISALCTLRRPVNRWLPESTRMKPSKMFRPGAQ</sequence>
<feature type="region of interest" description="Disordered" evidence="1">
    <location>
        <begin position="1"/>
        <end position="24"/>
    </location>
</feature>
<keyword evidence="2" id="KW-0472">Membrane</keyword>
<keyword evidence="2" id="KW-0812">Transmembrane</keyword>
<evidence type="ECO:0000313" key="4">
    <source>
        <dbReference type="Proteomes" id="UP000550729"/>
    </source>
</evidence>
<accession>A0A848L3E2</accession>
<dbReference type="Proteomes" id="UP000550729">
    <property type="component" value="Unassembled WGS sequence"/>
</dbReference>
<dbReference type="AlphaFoldDB" id="A0A848L3E2"/>
<feature type="transmembrane region" description="Helical" evidence="2">
    <location>
        <begin position="178"/>
        <end position="198"/>
    </location>
</feature>
<feature type="transmembrane region" description="Helical" evidence="2">
    <location>
        <begin position="116"/>
        <end position="138"/>
    </location>
</feature>
<proteinExistence type="predicted"/>
<organism evidence="3 4">
    <name type="scientific">Gordonia asplenii</name>
    <dbReference type="NCBI Taxonomy" id="2725283"/>
    <lineage>
        <taxon>Bacteria</taxon>
        <taxon>Bacillati</taxon>
        <taxon>Actinomycetota</taxon>
        <taxon>Actinomycetes</taxon>
        <taxon>Mycobacteriales</taxon>
        <taxon>Gordoniaceae</taxon>
        <taxon>Gordonia</taxon>
    </lineage>
</organism>
<comment type="caution">
    <text evidence="3">The sequence shown here is derived from an EMBL/GenBank/DDBJ whole genome shotgun (WGS) entry which is preliminary data.</text>
</comment>
<reference evidence="3 4" key="1">
    <citation type="submission" date="2020-04" db="EMBL/GenBank/DDBJ databases">
        <title>Gordonia sp. nov. TBRC 11910.</title>
        <authorList>
            <person name="Suriyachadkun C."/>
        </authorList>
    </citation>
    <scope>NUCLEOTIDE SEQUENCE [LARGE SCALE GENOMIC DNA]</scope>
    <source>
        <strain evidence="3 4">TBRC 11910</strain>
    </source>
</reference>
<name>A0A848L3E2_9ACTN</name>
<keyword evidence="4" id="KW-1185">Reference proteome</keyword>
<evidence type="ECO:0000313" key="3">
    <source>
        <dbReference type="EMBL" id="NMO05249.1"/>
    </source>
</evidence>
<gene>
    <name evidence="3" type="ORF">HH308_28925</name>
</gene>